<evidence type="ECO:0000313" key="1">
    <source>
        <dbReference type="EMBL" id="CRL08357.1"/>
    </source>
</evidence>
<reference evidence="1 2" key="1">
    <citation type="submission" date="2015-04" db="EMBL/GenBank/DDBJ databases">
        <authorList>
            <person name="Syromyatnikov M.Y."/>
            <person name="Popov V.N."/>
        </authorList>
    </citation>
    <scope>NUCLEOTIDE SEQUENCE [LARGE SCALE GENOMIC DNA]</scope>
</reference>
<sequence length="80" mass="9443">MQLFVRIRNNPSICTIKTTENAKDLSSSKRKVHGHVKNIQQRYYMNTSTLCTHCYAGYDYKFSYFVLFVELFVSLTYNKS</sequence>
<dbReference type="AlphaFoldDB" id="A0A1J1J7F1"/>
<dbReference type="Proteomes" id="UP000183832">
    <property type="component" value="Unassembled WGS sequence"/>
</dbReference>
<organism evidence="1 2">
    <name type="scientific">Clunio marinus</name>
    <dbReference type="NCBI Taxonomy" id="568069"/>
    <lineage>
        <taxon>Eukaryota</taxon>
        <taxon>Metazoa</taxon>
        <taxon>Ecdysozoa</taxon>
        <taxon>Arthropoda</taxon>
        <taxon>Hexapoda</taxon>
        <taxon>Insecta</taxon>
        <taxon>Pterygota</taxon>
        <taxon>Neoptera</taxon>
        <taxon>Endopterygota</taxon>
        <taxon>Diptera</taxon>
        <taxon>Nematocera</taxon>
        <taxon>Chironomoidea</taxon>
        <taxon>Chironomidae</taxon>
        <taxon>Clunio</taxon>
    </lineage>
</organism>
<gene>
    <name evidence="1" type="ORF">CLUMA_CG021671</name>
</gene>
<proteinExistence type="predicted"/>
<protein>
    <submittedName>
        <fullName evidence="1">CLUMA_CG021671, isoform A</fullName>
    </submittedName>
</protein>
<name>A0A1J1J7F1_9DIPT</name>
<evidence type="ECO:0000313" key="2">
    <source>
        <dbReference type="Proteomes" id="UP000183832"/>
    </source>
</evidence>
<dbReference type="EMBL" id="CVRI01000075">
    <property type="protein sequence ID" value="CRL08357.1"/>
    <property type="molecule type" value="Genomic_DNA"/>
</dbReference>
<keyword evidence="2" id="KW-1185">Reference proteome</keyword>
<accession>A0A1J1J7F1</accession>